<organism evidence="1 2">
    <name type="scientific">Spirosoma pollinicola</name>
    <dbReference type="NCBI Taxonomy" id="2057025"/>
    <lineage>
        <taxon>Bacteria</taxon>
        <taxon>Pseudomonadati</taxon>
        <taxon>Bacteroidota</taxon>
        <taxon>Cytophagia</taxon>
        <taxon>Cytophagales</taxon>
        <taxon>Cytophagaceae</taxon>
        <taxon>Spirosoma</taxon>
    </lineage>
</organism>
<dbReference type="EMBL" id="CP025096">
    <property type="protein sequence ID" value="AUD04814.1"/>
    <property type="molecule type" value="Genomic_DNA"/>
</dbReference>
<dbReference type="Proteomes" id="UP000232883">
    <property type="component" value="Chromosome"/>
</dbReference>
<name>A0A2K8Z4S1_9BACT</name>
<reference evidence="1 2" key="1">
    <citation type="submission" date="2017-11" db="EMBL/GenBank/DDBJ databases">
        <title>Taxonomic description and genome sequences of Spirosoma HA7 sp. nov., isolated from pollen microhabitat of Corylus avellana.</title>
        <authorList>
            <person name="Ambika Manirajan B."/>
            <person name="Suarez C."/>
            <person name="Ratering S."/>
            <person name="Geissler-Plaum R."/>
            <person name="Cardinale M."/>
            <person name="Sylvia S."/>
        </authorList>
    </citation>
    <scope>NUCLEOTIDE SEQUENCE [LARGE SCALE GENOMIC DNA]</scope>
    <source>
        <strain evidence="1 2">HA7</strain>
    </source>
</reference>
<proteinExistence type="predicted"/>
<keyword evidence="2" id="KW-1185">Reference proteome</keyword>
<dbReference type="AlphaFoldDB" id="A0A2K8Z4S1"/>
<accession>A0A2K8Z4S1</accession>
<evidence type="ECO:0000313" key="1">
    <source>
        <dbReference type="EMBL" id="AUD04814.1"/>
    </source>
</evidence>
<protein>
    <submittedName>
        <fullName evidence="1">Uncharacterized protein</fullName>
    </submittedName>
</protein>
<gene>
    <name evidence="1" type="ORF">CWM47_25025</name>
</gene>
<evidence type="ECO:0000313" key="2">
    <source>
        <dbReference type="Proteomes" id="UP000232883"/>
    </source>
</evidence>
<sequence>MEEAIALFKKVYQQNGSTEVCIAELKRMGFTQMDTIRVLMEVSSLSVVEADEIVHKSLAWSN</sequence>
<dbReference type="KEGG" id="spir:CWM47_25025"/>